<dbReference type="Pfam" id="PF13715">
    <property type="entry name" value="CarbopepD_reg_2"/>
    <property type="match status" value="1"/>
</dbReference>
<comment type="subcellular location">
    <subcellularLocation>
        <location evidence="1">Cell outer membrane</location>
    </subcellularLocation>
</comment>
<dbReference type="Proteomes" id="UP000247973">
    <property type="component" value="Unassembled WGS sequence"/>
</dbReference>
<evidence type="ECO:0000313" key="6">
    <source>
        <dbReference type="EMBL" id="PXV59347.1"/>
    </source>
</evidence>
<dbReference type="OrthoDB" id="905020at2"/>
<dbReference type="RefSeq" id="WP_110312360.1">
    <property type="nucleotide sequence ID" value="NZ_QICL01000037.1"/>
</dbReference>
<dbReference type="InterPro" id="IPR041700">
    <property type="entry name" value="OMP_b-brl_3"/>
</dbReference>
<dbReference type="Gene3D" id="2.60.40.1120">
    <property type="entry name" value="Carboxypeptidase-like, regulatory domain"/>
    <property type="match status" value="1"/>
</dbReference>
<evidence type="ECO:0000256" key="2">
    <source>
        <dbReference type="ARBA" id="ARBA00023136"/>
    </source>
</evidence>
<dbReference type="SUPFAM" id="SSF56935">
    <property type="entry name" value="Porins"/>
    <property type="match status" value="1"/>
</dbReference>
<reference evidence="6 7" key="1">
    <citation type="submission" date="2018-03" db="EMBL/GenBank/DDBJ databases">
        <title>Genomic Encyclopedia of Archaeal and Bacterial Type Strains, Phase II (KMG-II): from individual species to whole genera.</title>
        <authorList>
            <person name="Goeker M."/>
        </authorList>
    </citation>
    <scope>NUCLEOTIDE SEQUENCE [LARGE SCALE GENOMIC DNA]</scope>
    <source>
        <strain evidence="6 7">DSM 100214</strain>
    </source>
</reference>
<keyword evidence="4" id="KW-0732">Signal</keyword>
<dbReference type="AlphaFoldDB" id="A0A2V3PK91"/>
<dbReference type="Gene3D" id="2.40.170.20">
    <property type="entry name" value="TonB-dependent receptor, beta-barrel domain"/>
    <property type="match status" value="1"/>
</dbReference>
<keyword evidence="3" id="KW-0998">Cell outer membrane</keyword>
<dbReference type="Pfam" id="PF14905">
    <property type="entry name" value="OMP_b-brl_3"/>
    <property type="match status" value="1"/>
</dbReference>
<name>A0A2V3PK91_9BACT</name>
<dbReference type="InterPro" id="IPR036942">
    <property type="entry name" value="Beta-barrel_TonB_sf"/>
</dbReference>
<evidence type="ECO:0000256" key="1">
    <source>
        <dbReference type="ARBA" id="ARBA00004442"/>
    </source>
</evidence>
<feature type="signal peptide" evidence="4">
    <location>
        <begin position="1"/>
        <end position="19"/>
    </location>
</feature>
<evidence type="ECO:0000259" key="5">
    <source>
        <dbReference type="Pfam" id="PF14905"/>
    </source>
</evidence>
<organism evidence="6 7">
    <name type="scientific">Dysgonomonas alginatilytica</name>
    <dbReference type="NCBI Taxonomy" id="1605892"/>
    <lineage>
        <taxon>Bacteria</taxon>
        <taxon>Pseudomonadati</taxon>
        <taxon>Bacteroidota</taxon>
        <taxon>Bacteroidia</taxon>
        <taxon>Bacteroidales</taxon>
        <taxon>Dysgonomonadaceae</taxon>
        <taxon>Dysgonomonas</taxon>
    </lineage>
</organism>
<protein>
    <submittedName>
        <fullName evidence="6">Outer membrane receptor protein involved in Fe transport</fullName>
    </submittedName>
</protein>
<proteinExistence type="predicted"/>
<keyword evidence="6" id="KW-0675">Receptor</keyword>
<feature type="chain" id="PRO_5015879348" evidence="4">
    <location>
        <begin position="20"/>
        <end position="787"/>
    </location>
</feature>
<dbReference type="SUPFAM" id="SSF49464">
    <property type="entry name" value="Carboxypeptidase regulatory domain-like"/>
    <property type="match status" value="1"/>
</dbReference>
<keyword evidence="2" id="KW-0472">Membrane</keyword>
<dbReference type="EMBL" id="QICL01000037">
    <property type="protein sequence ID" value="PXV59347.1"/>
    <property type="molecule type" value="Genomic_DNA"/>
</dbReference>
<evidence type="ECO:0000256" key="3">
    <source>
        <dbReference type="ARBA" id="ARBA00023237"/>
    </source>
</evidence>
<dbReference type="GO" id="GO:0009279">
    <property type="term" value="C:cell outer membrane"/>
    <property type="evidence" value="ECO:0007669"/>
    <property type="project" value="UniProtKB-SubCell"/>
</dbReference>
<sequence>MRTIILLISFILGFISVNAEQAAANYNLSGVVCDKSKTPIEYASVSLWKDLDASAPQLITGIVSDESGNFTITGVEEGVYQLKVNYVGFGAYIQQVEIASSINLDPIYLEESNTLSQVTVSAYKPIVKSEKGILTLDVANSDLKNLPTIMDVLAFAPSVEVIGNSVSVLGRAGNPQIFINNKEVRQMSEVELLQPADIESISVNRNPSARYEADLRSVIYIKTRKRSNNSWSSQVYHSSVLNSRYNHAQGVNINANTGKFDNYLMYKYSDKRNKEENESFQDVNFGDIQQLSTSVGTMKDVNRDHSLTIGTTYNINESNKLSIQYHTDIQRQDADIWGDEVIKSKEISNLSVFRFGESATDNHDVNLDYTLSIDSISQFTAFANYISDRNYTEQDIHTTDIDANSTSYDHLYSKTDFDIFIARAEYNRLLGDEYDFTAGLRYSGIRNKGQSLLQDITTQDRKIDDKSRLSDNVYATYMTLAKQFGELHAEAGLRFEYDRSDYKMNGEKMFDKNDYHLFPSLSLNYQVNSNVNLSLDMTSRITRVPFTDLDPTLNYISSIVYQRGNPNTDPHKEYNIEVGAQIKNNWALAASYTIHKDLIGQALIIDDQFPGMLIHTPINIKEASTLKLDLGYNNSWGWYMVKANGLFSYTDNKVPSLTGDIRMNNPMLQGAVSNIFNVKKKVRLILNFTYRNRYEYINTEYSPIYALSTAINFKMLQNRLDATIFGNDLLRKSDPRTNSQYGYVRSGQNVRLDSRMVGITLRYSFNAFKDKSKSNKESSEELNRIGQ</sequence>
<evidence type="ECO:0000313" key="7">
    <source>
        <dbReference type="Proteomes" id="UP000247973"/>
    </source>
</evidence>
<dbReference type="InterPro" id="IPR008969">
    <property type="entry name" value="CarboxyPept-like_regulatory"/>
</dbReference>
<keyword evidence="7" id="KW-1185">Reference proteome</keyword>
<evidence type="ECO:0000256" key="4">
    <source>
        <dbReference type="SAM" id="SignalP"/>
    </source>
</evidence>
<accession>A0A2V3PK91</accession>
<gene>
    <name evidence="6" type="ORF">CLV62_13713</name>
</gene>
<feature type="domain" description="Outer membrane protein beta-barrel" evidence="5">
    <location>
        <begin position="377"/>
        <end position="763"/>
    </location>
</feature>
<comment type="caution">
    <text evidence="6">The sequence shown here is derived from an EMBL/GenBank/DDBJ whole genome shotgun (WGS) entry which is preliminary data.</text>
</comment>